<sequence length="111" mass="12182">MPDIMIRHIDRLMAERIKVLAKERQWSTNDVVLQALRHGLGVSESSGLLAENLRESRDLTAPGGQWDASEQAAFQEAMQALTVARSEQLAPVNGGVGELFDIDQRDVRGAA</sequence>
<organism evidence="1 2">
    <name type="scientific">Dyella lipolytica</name>
    <dbReference type="NCBI Taxonomy" id="1867835"/>
    <lineage>
        <taxon>Bacteria</taxon>
        <taxon>Pseudomonadati</taxon>
        <taxon>Pseudomonadota</taxon>
        <taxon>Gammaproteobacteria</taxon>
        <taxon>Lysobacterales</taxon>
        <taxon>Rhodanobacteraceae</taxon>
        <taxon>Dyella</taxon>
    </lineage>
</organism>
<dbReference type="SUPFAM" id="SSF47598">
    <property type="entry name" value="Ribbon-helix-helix"/>
    <property type="match status" value="1"/>
</dbReference>
<dbReference type="EMBL" id="JADIKG010000008">
    <property type="protein sequence ID" value="MFK2872198.1"/>
    <property type="molecule type" value="Genomic_DNA"/>
</dbReference>
<protein>
    <submittedName>
        <fullName evidence="1">Uncharacterized protein</fullName>
    </submittedName>
</protein>
<evidence type="ECO:0000313" key="1">
    <source>
        <dbReference type="EMBL" id="MFK2872198.1"/>
    </source>
</evidence>
<keyword evidence="2" id="KW-1185">Reference proteome</keyword>
<gene>
    <name evidence="1" type="ORF">ISP13_01535</name>
</gene>
<proteinExistence type="predicted"/>
<name>A0ABW8IQP4_9GAMM</name>
<dbReference type="Proteomes" id="UP001620405">
    <property type="component" value="Unassembled WGS sequence"/>
</dbReference>
<dbReference type="InterPro" id="IPR010985">
    <property type="entry name" value="Ribbon_hlx_hlx"/>
</dbReference>
<comment type="caution">
    <text evidence="1">The sequence shown here is derived from an EMBL/GenBank/DDBJ whole genome shotgun (WGS) entry which is preliminary data.</text>
</comment>
<accession>A0ABW8IQP4</accession>
<dbReference type="RefSeq" id="WP_284395058.1">
    <property type="nucleotide sequence ID" value="NZ_BSNQ01000002.1"/>
</dbReference>
<reference evidence="1 2" key="1">
    <citation type="submission" date="2020-10" db="EMBL/GenBank/DDBJ databases">
        <title>Phylogeny of dyella-like bacteria.</title>
        <authorList>
            <person name="Fu J."/>
        </authorList>
    </citation>
    <scope>NUCLEOTIDE SEQUENCE [LARGE SCALE GENOMIC DNA]</scope>
    <source>
        <strain evidence="1 2">DHOB07</strain>
    </source>
</reference>
<evidence type="ECO:0000313" key="2">
    <source>
        <dbReference type="Proteomes" id="UP001620405"/>
    </source>
</evidence>